<organism evidence="1 2">
    <name type="scientific">Azospirillum argentinense</name>
    <dbReference type="NCBI Taxonomy" id="2970906"/>
    <lineage>
        <taxon>Bacteria</taxon>
        <taxon>Pseudomonadati</taxon>
        <taxon>Pseudomonadota</taxon>
        <taxon>Alphaproteobacteria</taxon>
        <taxon>Rhodospirillales</taxon>
        <taxon>Azospirillaceae</taxon>
        <taxon>Azospirillum</taxon>
    </lineage>
</organism>
<reference evidence="1 2" key="1">
    <citation type="submission" date="2018-09" db="EMBL/GenBank/DDBJ databases">
        <title>Whole genome based analysis of evolution and adaptive divergence in Indian and Brazilian strains of Azospirillum brasilense.</title>
        <authorList>
            <person name="Singh C."/>
            <person name="Tripathi A.K."/>
        </authorList>
    </citation>
    <scope>NUCLEOTIDE SEQUENCE [LARGE SCALE GENOMIC DNA]</scope>
    <source>
        <strain evidence="1 2">MTCC4035</strain>
        <plasmid evidence="1 2">p2</plasmid>
    </source>
</reference>
<accession>A0A4D8PVQ5</accession>
<dbReference type="RefSeq" id="WP_137117788.1">
    <property type="nucleotide sequence ID" value="NZ_CP032323.1"/>
</dbReference>
<name>A0A4D8PVQ5_9PROT</name>
<geneLocation type="plasmid" evidence="1 2">
    <name>p2</name>
</geneLocation>
<dbReference type="EMBL" id="CP032323">
    <property type="protein sequence ID" value="QCN98801.1"/>
    <property type="molecule type" value="Genomic_DNA"/>
</dbReference>
<gene>
    <name evidence="1" type="ORF">D3093_26740</name>
</gene>
<evidence type="ECO:0000313" key="1">
    <source>
        <dbReference type="EMBL" id="QCN98801.1"/>
    </source>
</evidence>
<proteinExistence type="predicted"/>
<sequence length="69" mass="7380">MSPADGSAGLAFEDTGLRPLDLRHVVIQPAIAHPSSANGLHNVVRCLIAEQRAMGDDARLFLFSDDPEP</sequence>
<dbReference type="KEGG" id="aare:D3093_26740"/>
<evidence type="ECO:0000313" key="2">
    <source>
        <dbReference type="Proteomes" id="UP000298595"/>
    </source>
</evidence>
<keyword evidence="1" id="KW-0614">Plasmid</keyword>
<dbReference type="Proteomes" id="UP000298595">
    <property type="component" value="Plasmid p2"/>
</dbReference>
<dbReference type="AlphaFoldDB" id="A0A4D8PVQ5"/>
<protein>
    <submittedName>
        <fullName evidence="1">Uncharacterized protein</fullName>
    </submittedName>
</protein>